<dbReference type="Proteomes" id="UP001160625">
    <property type="component" value="Unassembled WGS sequence"/>
</dbReference>
<comment type="caution">
    <text evidence="2">The sequence shown here is derived from an EMBL/GenBank/DDBJ whole genome shotgun (WGS) entry which is preliminary data.</text>
</comment>
<evidence type="ECO:0000313" key="2">
    <source>
        <dbReference type="EMBL" id="MDH7638939.1"/>
    </source>
</evidence>
<protein>
    <recommendedName>
        <fullName evidence="4">Recombination enhancement, RecA-dependent nuclease</fullName>
    </recommendedName>
</protein>
<evidence type="ECO:0008006" key="4">
    <source>
        <dbReference type="Google" id="ProtNLM"/>
    </source>
</evidence>
<evidence type="ECO:0000256" key="1">
    <source>
        <dbReference type="SAM" id="MobiDB-lite"/>
    </source>
</evidence>
<dbReference type="EMBL" id="JARYGZ010000001">
    <property type="protein sequence ID" value="MDH7638939.1"/>
    <property type="molecule type" value="Genomic_DNA"/>
</dbReference>
<proteinExistence type="predicted"/>
<evidence type="ECO:0000313" key="3">
    <source>
        <dbReference type="Proteomes" id="UP001160625"/>
    </source>
</evidence>
<feature type="compositionally biased region" description="Basic residues" evidence="1">
    <location>
        <begin position="11"/>
        <end position="20"/>
    </location>
</feature>
<name>A0ABT6N0W4_9SPHN</name>
<dbReference type="Gene3D" id="3.30.40.190">
    <property type="match status" value="1"/>
</dbReference>
<sequence>MLTRSAPLKRSAMKPWRRKAPTAAERRHLDRVAQMGCLVCGQPSTVHHVTSDGYKRLPRTHERIVPLCPRHHMIQFGPHESVEALGHAGFRETYDIDLLAVAKGLWEGGI</sequence>
<feature type="region of interest" description="Disordered" evidence="1">
    <location>
        <begin position="1"/>
        <end position="23"/>
    </location>
</feature>
<accession>A0ABT6N0W4</accession>
<dbReference type="RefSeq" id="WP_281044211.1">
    <property type="nucleotide sequence ID" value="NZ_JARYGZ010000001.1"/>
</dbReference>
<gene>
    <name evidence="2" type="ORF">QGN17_09375</name>
</gene>
<reference evidence="2" key="1">
    <citation type="submission" date="2023-04" db="EMBL/GenBank/DDBJ databases">
        <title>Sphingomonas sp. MAHUQ-71 isolated from rice field.</title>
        <authorList>
            <person name="Huq M.A."/>
        </authorList>
    </citation>
    <scope>NUCLEOTIDE SEQUENCE</scope>
    <source>
        <strain evidence="2">MAHUQ-71</strain>
    </source>
</reference>
<organism evidence="2 3">
    <name type="scientific">Sphingomonas oryzagri</name>
    <dbReference type="NCBI Taxonomy" id="3042314"/>
    <lineage>
        <taxon>Bacteria</taxon>
        <taxon>Pseudomonadati</taxon>
        <taxon>Pseudomonadota</taxon>
        <taxon>Alphaproteobacteria</taxon>
        <taxon>Sphingomonadales</taxon>
        <taxon>Sphingomonadaceae</taxon>
        <taxon>Sphingomonas</taxon>
    </lineage>
</organism>
<keyword evidence="3" id="KW-1185">Reference proteome</keyword>